<dbReference type="EMBL" id="HACG01033698">
    <property type="protein sequence ID" value="CEK80563.1"/>
    <property type="molecule type" value="Transcribed_RNA"/>
</dbReference>
<sequence>MDAIRPGQVRGGLGNFVRAATVIPINDLKGAQSGRFSEDEQLMRCKLAACYRLVDLIGWTHGIFNHISLFASENRASSGVDHFLINPFGLLYNEITASSLLKVDLKGNIVDQGSTEFGVNKAGFTIHSAIHEARRDVNCVIHLHSPAVVAVSAMKCGLLALSQEFLNCGAVSYHDYHGIVIDKKEKKLLVKNLGPNNKILILRNHGIAVCGSTLEEAFYLTSNLIVACETQVTTVALGLDNIVLPTLDTRKQDNHEERRGADSTNKSRTTGVVEFEAMMRALDNLGYRTGYNYKLLPMAKSGQIEK</sequence>
<dbReference type="InterPro" id="IPR036409">
    <property type="entry name" value="Aldolase_II/adducin_N_sf"/>
</dbReference>
<evidence type="ECO:0000256" key="1">
    <source>
        <dbReference type="ARBA" id="ARBA00006274"/>
    </source>
</evidence>
<dbReference type="GO" id="GO:0051015">
    <property type="term" value="F:actin filament binding"/>
    <property type="evidence" value="ECO:0007669"/>
    <property type="project" value="TreeGrafter"/>
</dbReference>
<evidence type="ECO:0000313" key="3">
    <source>
        <dbReference type="EMBL" id="CEK80563.1"/>
    </source>
</evidence>
<dbReference type="PANTHER" id="PTHR10672:SF3">
    <property type="entry name" value="PROTEIN HU-LI TAI SHAO"/>
    <property type="match status" value="1"/>
</dbReference>
<dbReference type="FunFam" id="3.40.225.10:FF:000013">
    <property type="entry name" value="Class II aldolase"/>
    <property type="match status" value="1"/>
</dbReference>
<dbReference type="SUPFAM" id="SSF53639">
    <property type="entry name" value="AraD/HMP-PK domain-like"/>
    <property type="match status" value="1"/>
</dbReference>
<organism evidence="3">
    <name type="scientific">Arion vulgaris</name>
    <dbReference type="NCBI Taxonomy" id="1028688"/>
    <lineage>
        <taxon>Eukaryota</taxon>
        <taxon>Metazoa</taxon>
        <taxon>Spiralia</taxon>
        <taxon>Lophotrochozoa</taxon>
        <taxon>Mollusca</taxon>
        <taxon>Gastropoda</taxon>
        <taxon>Heterobranchia</taxon>
        <taxon>Euthyneura</taxon>
        <taxon>Panpulmonata</taxon>
        <taxon>Eupulmonata</taxon>
        <taxon>Stylommatophora</taxon>
        <taxon>Helicina</taxon>
        <taxon>Arionoidea</taxon>
        <taxon>Arionidae</taxon>
        <taxon>Arion</taxon>
    </lineage>
</organism>
<evidence type="ECO:0000259" key="2">
    <source>
        <dbReference type="SMART" id="SM01007"/>
    </source>
</evidence>
<dbReference type="GO" id="GO:0005886">
    <property type="term" value="C:plasma membrane"/>
    <property type="evidence" value="ECO:0007669"/>
    <property type="project" value="UniProtKB-SubCell"/>
</dbReference>
<dbReference type="PANTHER" id="PTHR10672">
    <property type="entry name" value="ADDUCIN"/>
    <property type="match status" value="1"/>
</dbReference>
<comment type="similarity">
    <text evidence="1">Belongs to the aldolase class II family. Adducin subfamily.</text>
</comment>
<gene>
    <name evidence="3" type="primary">ORF121586</name>
</gene>
<dbReference type="GO" id="GO:0005856">
    <property type="term" value="C:cytoskeleton"/>
    <property type="evidence" value="ECO:0007669"/>
    <property type="project" value="TreeGrafter"/>
</dbReference>
<dbReference type="AlphaFoldDB" id="A0A0B7AIF0"/>
<proteinExistence type="inferred from homology"/>
<dbReference type="NCBIfam" id="NF005451">
    <property type="entry name" value="PRK07044.1"/>
    <property type="match status" value="1"/>
</dbReference>
<dbReference type="InterPro" id="IPR051017">
    <property type="entry name" value="Aldolase-II_Adducin_sf"/>
</dbReference>
<accession>A0A0B7AIF0</accession>
<dbReference type="Gene3D" id="3.40.225.10">
    <property type="entry name" value="Class II aldolase/adducin N-terminal domain"/>
    <property type="match status" value="1"/>
</dbReference>
<protein>
    <recommendedName>
        <fullName evidence="2">Class II aldolase/adducin N-terminal domain-containing protein</fullName>
    </recommendedName>
</protein>
<reference evidence="3" key="1">
    <citation type="submission" date="2014-12" db="EMBL/GenBank/DDBJ databases">
        <title>Insight into the proteome of Arion vulgaris.</title>
        <authorList>
            <person name="Aradska J."/>
            <person name="Bulat T."/>
            <person name="Smidak R."/>
            <person name="Sarate P."/>
            <person name="Gangsoo J."/>
            <person name="Sialana F."/>
            <person name="Bilban M."/>
            <person name="Lubec G."/>
        </authorList>
    </citation>
    <scope>NUCLEOTIDE SEQUENCE</scope>
    <source>
        <tissue evidence="3">Skin</tissue>
    </source>
</reference>
<dbReference type="SMART" id="SM01007">
    <property type="entry name" value="Aldolase_II"/>
    <property type="match status" value="1"/>
</dbReference>
<feature type="domain" description="Class II aldolase/adducin N-terminal" evidence="2">
    <location>
        <begin position="45"/>
        <end position="232"/>
    </location>
</feature>
<dbReference type="GO" id="GO:0014069">
    <property type="term" value="C:postsynaptic density"/>
    <property type="evidence" value="ECO:0007669"/>
    <property type="project" value="TreeGrafter"/>
</dbReference>
<dbReference type="InterPro" id="IPR001303">
    <property type="entry name" value="Aldolase_II/adducin_N"/>
</dbReference>
<dbReference type="Pfam" id="PF00596">
    <property type="entry name" value="Aldolase_II"/>
    <property type="match status" value="1"/>
</dbReference>
<name>A0A0B7AIF0_9EUPU</name>